<evidence type="ECO:0000313" key="3">
    <source>
        <dbReference type="Proteomes" id="UP000243077"/>
    </source>
</evidence>
<keyword evidence="3" id="KW-1185">Reference proteome</keyword>
<evidence type="ECO:0000313" key="2">
    <source>
        <dbReference type="EMBL" id="AVG24122.1"/>
    </source>
</evidence>
<dbReference type="InterPro" id="IPR036388">
    <property type="entry name" value="WH-like_DNA-bd_sf"/>
</dbReference>
<dbReference type="Gene3D" id="3.30.420.40">
    <property type="match status" value="2"/>
</dbReference>
<evidence type="ECO:0000256" key="1">
    <source>
        <dbReference type="ARBA" id="ARBA00006479"/>
    </source>
</evidence>
<organism evidence="2 3">
    <name type="scientific">Pontimonas salivibrio</name>
    <dbReference type="NCBI Taxonomy" id="1159327"/>
    <lineage>
        <taxon>Bacteria</taxon>
        <taxon>Bacillati</taxon>
        <taxon>Actinomycetota</taxon>
        <taxon>Actinomycetes</taxon>
        <taxon>Micrococcales</taxon>
        <taxon>Microbacteriaceae</taxon>
        <taxon>Pontimonas</taxon>
    </lineage>
</organism>
<reference evidence="2 3" key="1">
    <citation type="submission" date="2018-02" db="EMBL/GenBank/DDBJ databases">
        <title>Complete genome of the streamlined marine actinobacterium Pontimonas salivibrio CL-TW6 adapted to coastal planktonic lifestype.</title>
        <authorList>
            <person name="Cho B.C."/>
            <person name="Hardies S.C."/>
            <person name="Jang G.I."/>
            <person name="Hwang C.Y."/>
        </authorList>
    </citation>
    <scope>NUCLEOTIDE SEQUENCE [LARGE SCALE GENOMIC DNA]</scope>
    <source>
        <strain evidence="2 3">CL-TW6</strain>
    </source>
</reference>
<dbReference type="Pfam" id="PF00480">
    <property type="entry name" value="ROK"/>
    <property type="match status" value="1"/>
</dbReference>
<proteinExistence type="inferred from homology"/>
<dbReference type="InterPro" id="IPR000600">
    <property type="entry name" value="ROK"/>
</dbReference>
<sequence>MEANPVGPAHGGALGTNLPRVLQLIHEHRRISRSEIGAITGLSRSAVGNLVNKACDLGLARIVEHRAPESVGRPSLEVEASEYIVAIAVHPEVDFLELKGVGFNGEIVASKRITLQEPLSIPEMVDAIVRQTQALTRRIEKLGPHYDVVGAGVVIPGQVDSATGTVIHAPHLGWFDVALRDILEARLDLPLYFGNDGALGCKAEIRFGAAEGASEVVYLHGSSGIGGGAYTRGRELNGRNGIVAEFGHIRVSSDNTRDYSGLPGTLEALVRREDLEQVLGLSKVSDEVLEDTLLGQRTTQSTELVRRQIDTLAVATANLINIFNPETVVLAGFLRSLYRFDQSLFLECLKKHAIPANLRSLNIFLDELGGNSVAIGAAELVFEHLMMNPDRVTAH</sequence>
<dbReference type="GO" id="GO:0016301">
    <property type="term" value="F:kinase activity"/>
    <property type="evidence" value="ECO:0007669"/>
    <property type="project" value="UniProtKB-KW"/>
</dbReference>
<dbReference type="KEGG" id="psai:C3B54_111162"/>
<dbReference type="Gene3D" id="1.10.10.10">
    <property type="entry name" value="Winged helix-like DNA-binding domain superfamily/Winged helix DNA-binding domain"/>
    <property type="match status" value="1"/>
</dbReference>
<dbReference type="SUPFAM" id="SSF53067">
    <property type="entry name" value="Actin-like ATPase domain"/>
    <property type="match status" value="1"/>
</dbReference>
<dbReference type="OrthoDB" id="5174513at2"/>
<dbReference type="EMBL" id="CP026923">
    <property type="protein sequence ID" value="AVG24122.1"/>
    <property type="molecule type" value="Genomic_DNA"/>
</dbReference>
<dbReference type="AlphaFoldDB" id="A0A2L2BR93"/>
<gene>
    <name evidence="2" type="ORF">C3B54_111162</name>
</gene>
<comment type="similarity">
    <text evidence="1">Belongs to the ROK (NagC/XylR) family.</text>
</comment>
<accession>A0A2L2BR93</accession>
<dbReference type="PANTHER" id="PTHR18964">
    <property type="entry name" value="ROK (REPRESSOR, ORF, KINASE) FAMILY"/>
    <property type="match status" value="1"/>
</dbReference>
<dbReference type="Proteomes" id="UP000243077">
    <property type="component" value="Chromosome"/>
</dbReference>
<name>A0A2L2BR93_9MICO</name>
<dbReference type="InterPro" id="IPR036390">
    <property type="entry name" value="WH_DNA-bd_sf"/>
</dbReference>
<keyword evidence="2" id="KW-0808">Transferase</keyword>
<dbReference type="PANTHER" id="PTHR18964:SF110">
    <property type="entry name" value="TRANSCRIPTIONAL REGULATOR, XYLR-RELATED"/>
    <property type="match status" value="1"/>
</dbReference>
<dbReference type="RefSeq" id="WP_104913646.1">
    <property type="nucleotide sequence ID" value="NZ_CP026923.1"/>
</dbReference>
<dbReference type="InterPro" id="IPR043129">
    <property type="entry name" value="ATPase_NBD"/>
</dbReference>
<dbReference type="SUPFAM" id="SSF46785">
    <property type="entry name" value="Winged helix' DNA-binding domain"/>
    <property type="match status" value="1"/>
</dbReference>
<keyword evidence="2" id="KW-0418">Kinase</keyword>
<protein>
    <submittedName>
        <fullName evidence="2">ROK-like sugar kinase</fullName>
    </submittedName>
</protein>